<dbReference type="OrthoDB" id="7811158at2759"/>
<evidence type="ECO:0000256" key="1">
    <source>
        <dbReference type="SAM" id="Phobius"/>
    </source>
</evidence>
<dbReference type="AlphaFoldDB" id="A0A6J1M806"/>
<dbReference type="GeneID" id="111602503"/>
<dbReference type="InterPro" id="IPR032007">
    <property type="entry name" value="DUF4791"/>
</dbReference>
<organism evidence="2 3">
    <name type="scientific">Drosophila hydei</name>
    <name type="common">Fruit fly</name>
    <dbReference type="NCBI Taxonomy" id="7224"/>
    <lineage>
        <taxon>Eukaryota</taxon>
        <taxon>Metazoa</taxon>
        <taxon>Ecdysozoa</taxon>
        <taxon>Arthropoda</taxon>
        <taxon>Hexapoda</taxon>
        <taxon>Insecta</taxon>
        <taxon>Pterygota</taxon>
        <taxon>Neoptera</taxon>
        <taxon>Endopterygota</taxon>
        <taxon>Diptera</taxon>
        <taxon>Brachycera</taxon>
        <taxon>Muscomorpha</taxon>
        <taxon>Ephydroidea</taxon>
        <taxon>Drosophilidae</taxon>
        <taxon>Drosophila</taxon>
    </lineage>
</organism>
<dbReference type="OMA" id="MIVVKYG"/>
<dbReference type="RefSeq" id="XP_023175346.2">
    <property type="nucleotide sequence ID" value="XM_023319578.2"/>
</dbReference>
<feature type="transmembrane region" description="Helical" evidence="1">
    <location>
        <begin position="12"/>
        <end position="31"/>
    </location>
</feature>
<keyword evidence="1" id="KW-1133">Transmembrane helix</keyword>
<evidence type="ECO:0000313" key="3">
    <source>
        <dbReference type="RefSeq" id="XP_023175346.2"/>
    </source>
</evidence>
<keyword evidence="1" id="KW-0812">Transmembrane</keyword>
<accession>A0A6J1M806</accession>
<dbReference type="Pfam" id="PF16039">
    <property type="entry name" value="DUF4791"/>
    <property type="match status" value="1"/>
</dbReference>
<proteinExistence type="predicted"/>
<dbReference type="Proteomes" id="UP000504633">
    <property type="component" value="Unplaced"/>
</dbReference>
<name>A0A6J1M806_DROHY</name>
<feature type="transmembrane region" description="Helical" evidence="1">
    <location>
        <begin position="98"/>
        <end position="120"/>
    </location>
</feature>
<protein>
    <submittedName>
        <fullName evidence="3">Uncharacterized protein LOC111602503</fullName>
    </submittedName>
</protein>
<evidence type="ECO:0000313" key="2">
    <source>
        <dbReference type="Proteomes" id="UP000504633"/>
    </source>
</evidence>
<feature type="transmembrane region" description="Helical" evidence="1">
    <location>
        <begin position="37"/>
        <end position="57"/>
    </location>
</feature>
<keyword evidence="2" id="KW-1185">Reference proteome</keyword>
<sequence length="214" mass="23450">MSEPISSRGLRFLYNSVLLTTSCLAALNLGLEKQPFAMGACAVGGVAAVVGLLRVAFGPAGGSASQRQRGSEPELLMVKNVTQGMLELVPLPLVNMELYAHSLGVGPVVLAHGIFVVPLLLDLYCSMVNHRKDCEWTESARNLSMLGNIVSLGFLSVREKNFIYMRMTLTMLVIRFYPVIMDTTNEETGEDLIVCGTAFFFYMFGKVAQQWAEE</sequence>
<reference evidence="3" key="1">
    <citation type="submission" date="2025-08" db="UniProtKB">
        <authorList>
            <consortium name="RefSeq"/>
        </authorList>
    </citation>
    <scope>IDENTIFICATION</scope>
    <source>
        <strain evidence="3">15085-1641.00</strain>
        <tissue evidence="3">Whole body</tissue>
    </source>
</reference>
<gene>
    <name evidence="3" type="primary">LOC111602503</name>
</gene>
<dbReference type="KEGG" id="dhe:111602503"/>
<keyword evidence="1" id="KW-0472">Membrane</keyword>